<reference evidence="6 7" key="1">
    <citation type="submission" date="2019-09" db="EMBL/GenBank/DDBJ databases">
        <title>Taxonomic organization of the family Brucellaceae based on a phylogenomic approach.</title>
        <authorList>
            <person name="Leclercq S."/>
            <person name="Cloeckaert A."/>
            <person name="Zygmunt M.S."/>
        </authorList>
    </citation>
    <scope>NUCLEOTIDE SEQUENCE [LARGE SCALE GENOMIC DNA]</scope>
    <source>
        <strain evidence="6 7">CCUG 34461</strain>
    </source>
</reference>
<dbReference type="RefSeq" id="WP_151577157.1">
    <property type="nucleotide sequence ID" value="NZ_WBWX01000019.1"/>
</dbReference>
<dbReference type="GO" id="GO:0003700">
    <property type="term" value="F:DNA-binding transcription factor activity"/>
    <property type="evidence" value="ECO:0007669"/>
    <property type="project" value="TreeGrafter"/>
</dbReference>
<dbReference type="InterPro" id="IPR023772">
    <property type="entry name" value="DNA-bd_HTH_TetR-type_CS"/>
</dbReference>
<evidence type="ECO:0000313" key="6">
    <source>
        <dbReference type="EMBL" id="KAB2790330.1"/>
    </source>
</evidence>
<dbReference type="InterPro" id="IPR009057">
    <property type="entry name" value="Homeodomain-like_sf"/>
</dbReference>
<evidence type="ECO:0000256" key="1">
    <source>
        <dbReference type="ARBA" id="ARBA00023015"/>
    </source>
</evidence>
<dbReference type="PRINTS" id="PR00455">
    <property type="entry name" value="HTHTETR"/>
</dbReference>
<proteinExistence type="predicted"/>
<dbReference type="GO" id="GO:0000976">
    <property type="term" value="F:transcription cis-regulatory region binding"/>
    <property type="evidence" value="ECO:0007669"/>
    <property type="project" value="TreeGrafter"/>
</dbReference>
<dbReference type="InterPro" id="IPR001647">
    <property type="entry name" value="HTH_TetR"/>
</dbReference>
<dbReference type="EMBL" id="WBWX01000019">
    <property type="protein sequence ID" value="KAB2790330.1"/>
    <property type="molecule type" value="Genomic_DNA"/>
</dbReference>
<feature type="DNA-binding region" description="H-T-H motif" evidence="4">
    <location>
        <begin position="33"/>
        <end position="52"/>
    </location>
</feature>
<sequence>MTAAKPFGRDATTAALLNAADELFGAKGPNAVTVREISARANVNHALMHRHFGSKEALLDAIIDKHMVASKEAIYAAANPDEAISNLLNYLNSEPAFPRIFAHLILDRRPLKDFVRKSGGTADLATLLERIGLVPAEARATAATLTAFAFGWALFKDLTAYAASCEEPPGQLDGRAVAMLTGILHRIAADPQDK</sequence>
<comment type="caution">
    <text evidence="6">The sequence shown here is derived from an EMBL/GenBank/DDBJ whole genome shotgun (WGS) entry which is preliminary data.</text>
</comment>
<dbReference type="SUPFAM" id="SSF46689">
    <property type="entry name" value="Homeodomain-like"/>
    <property type="match status" value="1"/>
</dbReference>
<dbReference type="PROSITE" id="PS01081">
    <property type="entry name" value="HTH_TETR_1"/>
    <property type="match status" value="1"/>
</dbReference>
<organism evidence="6 7">
    <name type="scientific">Brucella anthropi</name>
    <name type="common">Ochrobactrum anthropi</name>
    <dbReference type="NCBI Taxonomy" id="529"/>
    <lineage>
        <taxon>Bacteria</taxon>
        <taxon>Pseudomonadati</taxon>
        <taxon>Pseudomonadota</taxon>
        <taxon>Alphaproteobacteria</taxon>
        <taxon>Hyphomicrobiales</taxon>
        <taxon>Brucellaceae</taxon>
        <taxon>Brucella/Ochrobactrum group</taxon>
        <taxon>Brucella</taxon>
    </lineage>
</organism>
<dbReference type="InterPro" id="IPR050109">
    <property type="entry name" value="HTH-type_TetR-like_transc_reg"/>
</dbReference>
<accession>A0A6I0DKC6</accession>
<name>A0A6I0DKC6_BRUAN</name>
<dbReference type="AlphaFoldDB" id="A0A6I0DKC6"/>
<keyword evidence="1" id="KW-0805">Transcription regulation</keyword>
<evidence type="ECO:0000256" key="3">
    <source>
        <dbReference type="ARBA" id="ARBA00023163"/>
    </source>
</evidence>
<dbReference type="PANTHER" id="PTHR30055:SF234">
    <property type="entry name" value="HTH-TYPE TRANSCRIPTIONAL REGULATOR BETI"/>
    <property type="match status" value="1"/>
</dbReference>
<keyword evidence="2 4" id="KW-0238">DNA-binding</keyword>
<evidence type="ECO:0000259" key="5">
    <source>
        <dbReference type="PROSITE" id="PS50977"/>
    </source>
</evidence>
<dbReference type="Gene3D" id="1.10.357.10">
    <property type="entry name" value="Tetracycline Repressor, domain 2"/>
    <property type="match status" value="1"/>
</dbReference>
<dbReference type="PANTHER" id="PTHR30055">
    <property type="entry name" value="HTH-TYPE TRANSCRIPTIONAL REGULATOR RUTR"/>
    <property type="match status" value="1"/>
</dbReference>
<gene>
    <name evidence="6" type="ORF">F9L06_25010</name>
</gene>
<evidence type="ECO:0000256" key="2">
    <source>
        <dbReference type="ARBA" id="ARBA00023125"/>
    </source>
</evidence>
<dbReference type="Proteomes" id="UP000441102">
    <property type="component" value="Unassembled WGS sequence"/>
</dbReference>
<keyword evidence="3" id="KW-0804">Transcription</keyword>
<evidence type="ECO:0000256" key="4">
    <source>
        <dbReference type="PROSITE-ProRule" id="PRU00335"/>
    </source>
</evidence>
<evidence type="ECO:0000313" key="7">
    <source>
        <dbReference type="Proteomes" id="UP000441102"/>
    </source>
</evidence>
<dbReference type="Pfam" id="PF00440">
    <property type="entry name" value="TetR_N"/>
    <property type="match status" value="1"/>
</dbReference>
<feature type="domain" description="HTH tetR-type" evidence="5">
    <location>
        <begin position="10"/>
        <end position="70"/>
    </location>
</feature>
<protein>
    <submittedName>
        <fullName evidence="6">Helix-turn-helix transcriptional regulator</fullName>
    </submittedName>
</protein>
<dbReference type="PROSITE" id="PS50977">
    <property type="entry name" value="HTH_TETR_2"/>
    <property type="match status" value="1"/>
</dbReference>